<dbReference type="EMBL" id="CP022110">
    <property type="protein sequence ID" value="ASG19549.1"/>
    <property type="molecule type" value="Genomic_DNA"/>
</dbReference>
<evidence type="ECO:0000259" key="1">
    <source>
        <dbReference type="Pfam" id="PF18660"/>
    </source>
</evidence>
<dbReference type="KEGG" id="nao:Y958_00940"/>
<keyword evidence="3" id="KW-1185">Reference proteome</keyword>
<organism evidence="2 3">
    <name type="scientific">Nitrospirillum viridazoti CBAmc</name>
    <dbReference type="NCBI Taxonomy" id="1441467"/>
    <lineage>
        <taxon>Bacteria</taxon>
        <taxon>Pseudomonadati</taxon>
        <taxon>Pseudomonadota</taxon>
        <taxon>Alphaproteobacteria</taxon>
        <taxon>Rhodospirillales</taxon>
        <taxon>Azospirillaceae</taxon>
        <taxon>Nitrospirillum</taxon>
        <taxon>Nitrospirillum viridazoti</taxon>
    </lineage>
</organism>
<dbReference type="AlphaFoldDB" id="A0A248JLL4"/>
<sequence length="103" mass="11628">MSDDDDVHEGVIVPDLIRDALARCRRLREQWPDIATFASVHRQLDYLLKVATDPVADRSRLTDIVIGVQAAREVETIDPDLADLLHTINAWANAWAERLATLK</sequence>
<proteinExistence type="predicted"/>
<evidence type="ECO:0000313" key="2">
    <source>
        <dbReference type="EMBL" id="ASG19549.1"/>
    </source>
</evidence>
<accession>A0A248JLL4</accession>
<name>A0A248JLL4_9PROT</name>
<evidence type="ECO:0000313" key="3">
    <source>
        <dbReference type="Proteomes" id="UP000197153"/>
    </source>
</evidence>
<dbReference type="InterPro" id="IPR040818">
    <property type="entry name" value="Tsi6"/>
</dbReference>
<dbReference type="Proteomes" id="UP000197153">
    <property type="component" value="Chromosome 1"/>
</dbReference>
<gene>
    <name evidence="2" type="ORF">Y958_00940</name>
</gene>
<protein>
    <recommendedName>
        <fullName evidence="1">Tsi6 domain-containing protein</fullName>
    </recommendedName>
</protein>
<feature type="domain" description="Tsi6" evidence="1">
    <location>
        <begin position="15"/>
        <end position="89"/>
    </location>
</feature>
<dbReference type="Pfam" id="PF18660">
    <property type="entry name" value="Tsi6"/>
    <property type="match status" value="1"/>
</dbReference>
<dbReference type="RefSeq" id="WP_088870546.1">
    <property type="nucleotide sequence ID" value="NZ_CP022110.1"/>
</dbReference>
<reference evidence="2" key="1">
    <citation type="submission" date="2017-06" db="EMBL/GenBank/DDBJ databases">
        <title>Complete genome sequence of Nitrospirillum amazonense strain CBAmC, an endophytic nitrogen-fixing and plant growth-promoting bacterium, isolated from sugarcane.</title>
        <authorList>
            <person name="Schwab S."/>
            <person name="dos Santos Teixeira K.R."/>
            <person name="Simoes Araujo J.L."/>
            <person name="Soares Vidal M."/>
            <person name="Borges de Freitas H.R."/>
            <person name="Rivello Crivelaro A.L."/>
            <person name="Bueno de Camargo Nunes A."/>
            <person name="dos Santos C.M."/>
            <person name="Palmeira da Silva Rosa D."/>
            <person name="da Silva Padilha D."/>
            <person name="da Silva E."/>
            <person name="Araujo Terra L."/>
            <person name="Soares Mendes V."/>
            <person name="Farinelli L."/>
            <person name="Magalhaes Cruz L."/>
            <person name="Baldani J.I."/>
        </authorList>
    </citation>
    <scope>NUCLEOTIDE SEQUENCE [LARGE SCALE GENOMIC DNA]</scope>
    <source>
        <strain evidence="2">CBAmC</strain>
    </source>
</reference>